<dbReference type="EMBL" id="AP018042">
    <property type="protein sequence ID" value="BAX81819.1"/>
    <property type="molecule type" value="Genomic_DNA"/>
</dbReference>
<dbReference type="PROSITE" id="PS51257">
    <property type="entry name" value="PROKAR_LIPOPROTEIN"/>
    <property type="match status" value="1"/>
</dbReference>
<accession>A0A1Y1CN03</accession>
<gene>
    <name evidence="1" type="ORF">ALGA_3521</name>
</gene>
<evidence type="ECO:0000313" key="1">
    <source>
        <dbReference type="EMBL" id="BAX81819.1"/>
    </source>
</evidence>
<organism evidence="1 2">
    <name type="scientific">Labilibaculum antarcticum</name>
    <dbReference type="NCBI Taxonomy" id="1717717"/>
    <lineage>
        <taxon>Bacteria</taxon>
        <taxon>Pseudomonadati</taxon>
        <taxon>Bacteroidota</taxon>
        <taxon>Bacteroidia</taxon>
        <taxon>Marinilabiliales</taxon>
        <taxon>Marinifilaceae</taxon>
        <taxon>Labilibaculum</taxon>
    </lineage>
</organism>
<proteinExistence type="predicted"/>
<evidence type="ECO:0000313" key="2">
    <source>
        <dbReference type="Proteomes" id="UP000218267"/>
    </source>
</evidence>
<reference evidence="2" key="2">
    <citation type="journal article" date="2020" name="Antonie Van Leeuwenhoek">
        <title>Labilibaculum antarcticum sp. nov., a novel facultative anaerobic, psychrotorelant bacterium isolated from marine sediment of Antarctica.</title>
        <authorList>
            <person name="Watanabe M."/>
            <person name="Kojima H."/>
            <person name="Fukui M."/>
        </authorList>
    </citation>
    <scope>NUCLEOTIDE SEQUENCE [LARGE SCALE GENOMIC DNA]</scope>
    <source>
        <strain evidence="2">SPP2</strain>
    </source>
</reference>
<keyword evidence="2" id="KW-1185">Reference proteome</keyword>
<dbReference type="OrthoDB" id="9874639at2"/>
<dbReference type="KEGG" id="mbas:ALGA_3521"/>
<sequence length="270" mass="31252">MRQLLLLLIISILSCNYKNSKKEEVVKTDNITAVSIDTTIVEKELEKVNECGCIDYAFSQKDEPPLLTHKIGNSKIIVCGYRGEYEDKITLGEILPDSSFYVSGFVVFNCSGSEPTSIFMDGEYYLDIIKPKPEELEIVRLKKMPRDTSLKYEWTEVLSIRIFEQNGLIKTDSSFVLPVDSYNQDFLKHFKSEIDRMKNDTKGKINYPDYLIDYNFIQAVKNPEKYSKEFKSIGPFDGYLVPIYRDALKYYELFEKENTVGNKSNRCTTK</sequence>
<reference evidence="1 2" key="1">
    <citation type="journal article" date="2018" name="Mar. Genomics">
        <title>Complete genome sequence of Marinifilaceae bacterium strain SPP2, isolated from the Antarctic marine sediment.</title>
        <authorList>
            <person name="Watanabe M."/>
            <person name="Kojima H."/>
            <person name="Fukui M."/>
        </authorList>
    </citation>
    <scope>NUCLEOTIDE SEQUENCE [LARGE SCALE GENOMIC DNA]</scope>
    <source>
        <strain evidence="1 2">SPP2</strain>
    </source>
</reference>
<dbReference type="AlphaFoldDB" id="A0A1Y1CN03"/>
<dbReference type="Proteomes" id="UP000218267">
    <property type="component" value="Chromosome"/>
</dbReference>
<protein>
    <submittedName>
        <fullName evidence="1">Uncharacterized protein</fullName>
    </submittedName>
</protein>
<name>A0A1Y1CN03_9BACT</name>
<dbReference type="RefSeq" id="WP_096431560.1">
    <property type="nucleotide sequence ID" value="NZ_AP018042.1"/>
</dbReference>